<reference evidence="8" key="1">
    <citation type="journal article" date="2024" name="IScience">
        <title>Strigolactones Initiate the Formation of Haustorium-like Structures in Castilleja.</title>
        <authorList>
            <person name="Buerger M."/>
            <person name="Peterson D."/>
            <person name="Chory J."/>
        </authorList>
    </citation>
    <scope>NUCLEOTIDE SEQUENCE [LARGE SCALE GENOMIC DNA]</scope>
</reference>
<evidence type="ECO:0000256" key="5">
    <source>
        <dbReference type="ARBA" id="ARBA00022729"/>
    </source>
</evidence>
<protein>
    <recommendedName>
        <fullName evidence="6">S-protein homolog</fullName>
    </recommendedName>
</protein>
<keyword evidence="3 6" id="KW-0713">Self-incompatibility</keyword>
<feature type="signal peptide" evidence="6">
    <location>
        <begin position="1"/>
        <end position="20"/>
    </location>
</feature>
<comment type="caution">
    <text evidence="7">The sequence shown here is derived from an EMBL/GenBank/DDBJ whole genome shotgun (WGS) entry which is preliminary data.</text>
</comment>
<dbReference type="Proteomes" id="UP001632038">
    <property type="component" value="Unassembled WGS sequence"/>
</dbReference>
<accession>A0ABD3E7M3</accession>
<evidence type="ECO:0000256" key="6">
    <source>
        <dbReference type="RuleBase" id="RU367044"/>
    </source>
</evidence>
<dbReference type="EMBL" id="JAVIJP010000007">
    <property type="protein sequence ID" value="KAL3650277.1"/>
    <property type="molecule type" value="Genomic_DNA"/>
</dbReference>
<dbReference type="PANTHER" id="PTHR31232:SF61">
    <property type="entry name" value="S-PROTEIN HOMOLOG"/>
    <property type="match status" value="1"/>
</dbReference>
<name>A0ABD3E7M3_9LAMI</name>
<dbReference type="Pfam" id="PF05938">
    <property type="entry name" value="Self-incomp_S1"/>
    <property type="match status" value="1"/>
</dbReference>
<dbReference type="AlphaFoldDB" id="A0ABD3E7M3"/>
<dbReference type="InterPro" id="IPR010264">
    <property type="entry name" value="Self-incomp_S1"/>
</dbReference>
<gene>
    <name evidence="7" type="ORF">CASFOL_006680</name>
</gene>
<evidence type="ECO:0000256" key="2">
    <source>
        <dbReference type="ARBA" id="ARBA00005581"/>
    </source>
</evidence>
<evidence type="ECO:0000256" key="4">
    <source>
        <dbReference type="ARBA" id="ARBA00022525"/>
    </source>
</evidence>
<dbReference type="GO" id="GO:0060320">
    <property type="term" value="P:rejection of self pollen"/>
    <property type="evidence" value="ECO:0007669"/>
    <property type="project" value="UniProtKB-KW"/>
</dbReference>
<keyword evidence="4 6" id="KW-0964">Secreted</keyword>
<evidence type="ECO:0000313" key="8">
    <source>
        <dbReference type="Proteomes" id="UP001632038"/>
    </source>
</evidence>
<evidence type="ECO:0000313" key="7">
    <source>
        <dbReference type="EMBL" id="KAL3650277.1"/>
    </source>
</evidence>
<keyword evidence="5 6" id="KW-0732">Signal</keyword>
<keyword evidence="8" id="KW-1185">Reference proteome</keyword>
<feature type="chain" id="PRO_5044531453" description="S-protein homolog" evidence="6">
    <location>
        <begin position="21"/>
        <end position="162"/>
    </location>
</feature>
<proteinExistence type="inferred from homology"/>
<sequence length="162" mass="19015">MKVVIVLYILFFLNIFQTNGSLDKVCFTDKYEVHVINRLPNPQLEIHCASKDDELGHLKVDPCYDFHWTFCDGYHGKTLFFCHLWWKNTDAAFDVFTSEQSDRCFRGKCTWEARPDGIYFAGGQSDFKKFYDWKKVDRLCGDWKIRIALFIFGKPLLCAIAT</sequence>
<comment type="subcellular location">
    <subcellularLocation>
        <location evidence="1 6">Secreted</location>
    </subcellularLocation>
</comment>
<comment type="similarity">
    <text evidence="2 6">Belongs to the plant self-incompatibility (S1) protein family.</text>
</comment>
<organism evidence="7 8">
    <name type="scientific">Castilleja foliolosa</name>
    <dbReference type="NCBI Taxonomy" id="1961234"/>
    <lineage>
        <taxon>Eukaryota</taxon>
        <taxon>Viridiplantae</taxon>
        <taxon>Streptophyta</taxon>
        <taxon>Embryophyta</taxon>
        <taxon>Tracheophyta</taxon>
        <taxon>Spermatophyta</taxon>
        <taxon>Magnoliopsida</taxon>
        <taxon>eudicotyledons</taxon>
        <taxon>Gunneridae</taxon>
        <taxon>Pentapetalae</taxon>
        <taxon>asterids</taxon>
        <taxon>lamiids</taxon>
        <taxon>Lamiales</taxon>
        <taxon>Orobanchaceae</taxon>
        <taxon>Pedicularideae</taxon>
        <taxon>Castillejinae</taxon>
        <taxon>Castilleja</taxon>
    </lineage>
</organism>
<dbReference type="PANTHER" id="PTHR31232">
    <property type="match status" value="1"/>
</dbReference>
<evidence type="ECO:0000256" key="3">
    <source>
        <dbReference type="ARBA" id="ARBA00022471"/>
    </source>
</evidence>
<evidence type="ECO:0000256" key="1">
    <source>
        <dbReference type="ARBA" id="ARBA00004613"/>
    </source>
</evidence>
<dbReference type="GO" id="GO:0005576">
    <property type="term" value="C:extracellular region"/>
    <property type="evidence" value="ECO:0007669"/>
    <property type="project" value="UniProtKB-SubCell"/>
</dbReference>